<organism evidence="2 3">
    <name type="scientific">Romanomermis culicivorax</name>
    <name type="common">Nematode worm</name>
    <dbReference type="NCBI Taxonomy" id="13658"/>
    <lineage>
        <taxon>Eukaryota</taxon>
        <taxon>Metazoa</taxon>
        <taxon>Ecdysozoa</taxon>
        <taxon>Nematoda</taxon>
        <taxon>Enoplea</taxon>
        <taxon>Dorylaimia</taxon>
        <taxon>Mermithida</taxon>
        <taxon>Mermithoidea</taxon>
        <taxon>Mermithidae</taxon>
        <taxon>Romanomermis</taxon>
    </lineage>
</organism>
<accession>A0A915JWN8</accession>
<dbReference type="AlphaFoldDB" id="A0A915JWN8"/>
<dbReference type="WBParaSite" id="nRc.2.0.1.t30147-RA">
    <property type="protein sequence ID" value="nRc.2.0.1.t30147-RA"/>
    <property type="gene ID" value="nRc.2.0.1.g30147"/>
</dbReference>
<evidence type="ECO:0000313" key="2">
    <source>
        <dbReference type="Proteomes" id="UP000887565"/>
    </source>
</evidence>
<keyword evidence="2" id="KW-1185">Reference proteome</keyword>
<feature type="region of interest" description="Disordered" evidence="1">
    <location>
        <begin position="43"/>
        <end position="68"/>
    </location>
</feature>
<reference evidence="3" key="1">
    <citation type="submission" date="2022-11" db="UniProtKB">
        <authorList>
            <consortium name="WormBaseParasite"/>
        </authorList>
    </citation>
    <scope>IDENTIFICATION</scope>
</reference>
<protein>
    <submittedName>
        <fullName evidence="3">Uncharacterized protein</fullName>
    </submittedName>
</protein>
<sequence length="68" mass="7623">MPKRQKGLRRQRQVNADRNFGAKIVDCLQPELSVVSSKQCSSRNGKLTTWTSTGRPVPASSTARLMYE</sequence>
<proteinExistence type="predicted"/>
<name>A0A915JWN8_ROMCU</name>
<dbReference type="Proteomes" id="UP000887565">
    <property type="component" value="Unplaced"/>
</dbReference>
<evidence type="ECO:0000313" key="3">
    <source>
        <dbReference type="WBParaSite" id="nRc.2.0.1.t30147-RA"/>
    </source>
</evidence>
<evidence type="ECO:0000256" key="1">
    <source>
        <dbReference type="SAM" id="MobiDB-lite"/>
    </source>
</evidence>